<feature type="region of interest" description="Disordered" evidence="1">
    <location>
        <begin position="211"/>
        <end position="289"/>
    </location>
</feature>
<dbReference type="InterPro" id="IPR035979">
    <property type="entry name" value="RBD_domain_sf"/>
</dbReference>
<reference evidence="3 4" key="1">
    <citation type="submission" date="2016-03" db="EMBL/GenBank/DDBJ databases">
        <title>Comparative genomics of Pseudogymnoascus destructans, the fungus causing white-nose syndrome of bats.</title>
        <authorList>
            <person name="Palmer J.M."/>
            <person name="Drees K.P."/>
            <person name="Foster J.T."/>
            <person name="Lindner D.L."/>
        </authorList>
    </citation>
    <scope>NUCLEOTIDE SEQUENCE [LARGE SCALE GENOMIC DNA]</scope>
    <source>
        <strain evidence="3 4">UAMH 10579</strain>
    </source>
</reference>
<feature type="compositionally biased region" description="Polar residues" evidence="1">
    <location>
        <begin position="117"/>
        <end position="130"/>
    </location>
</feature>
<accession>A0A1B8G9U6</accession>
<feature type="compositionally biased region" description="Gly residues" evidence="1">
    <location>
        <begin position="587"/>
        <end position="599"/>
    </location>
</feature>
<dbReference type="GeneID" id="28843004"/>
<proteinExistence type="predicted"/>
<sequence length="697" mass="76197">MTDWNKLKVPELKAELKSRGLSQHGLKAALVARLDEANNEPSAEGVQAESKEGDGNESIQTNTVDNSPEAEKEAPHPEAEIDSAPKPSHEPSTQEDVNKDAQIEVDSKQGAPAQPEATPTSQEAPTQDSSLAEPAVAEAQATPDIESRKRRSLSPPPGSSETSRKRQRKDTELPFTDVDGRHDDVTTTEGDEQWVEKHNNVDTAVINAESEEVATAGGVEEGPTIVDVGKEEVVIEHAGKHTEDTRGRHRERSYKSPSGPAHRRSEDHQAGRDHDMPDAEQERSVAPSIHPATSALYIRNFQRPLNRTQLKDYIAELATAPGQSQDPDVILDFFLDSICTHAFVSFSNTSAASRVRSELHDRIWPDERTRQPLWADFIPYEKVAEWIEAEVTSTAARSGKKWEIMYGVDDDRNVTATLQETGAVPAQIRRQSSSANANAPPAFGRAGPGPVPGAPSGPKADMGRRDNGVPLDGPSDRYNRDADRDFNPYDRPNADIPPVAPFDPDVTYTKATPPVAFVPVTKALAERRLDNIHSLYARDAEDDFRAKSEQHRYSFEGDLLVDRGPEIFPGVRPPPGVRRRGLPRGLLGRGGGGRGGGPRGGRDFGGPRDFGRGDRGYRGGYGGRDEGYGGGFRNDRPPRRGGDSYAGGYDRGDRFDRPQYDRPKDDFGRGPRNGGGGYGGREDQHWRGGSVGMGRRY</sequence>
<dbReference type="EMBL" id="KV460265">
    <property type="protein sequence ID" value="OBT92616.1"/>
    <property type="molecule type" value="Genomic_DNA"/>
</dbReference>
<dbReference type="Proteomes" id="UP000091956">
    <property type="component" value="Unassembled WGS sequence"/>
</dbReference>
<feature type="compositionally biased region" description="Basic and acidic residues" evidence="1">
    <location>
        <begin position="600"/>
        <end position="642"/>
    </location>
</feature>
<dbReference type="PANTHER" id="PTHR47031:SF3">
    <property type="entry name" value="SAP DOMAIN-CONTAINING PROTEIN"/>
    <property type="match status" value="1"/>
</dbReference>
<reference evidence="4" key="2">
    <citation type="journal article" date="2018" name="Nat. Commun.">
        <title>Extreme sensitivity to ultraviolet light in the fungal pathogen causing white-nose syndrome of bats.</title>
        <authorList>
            <person name="Palmer J.M."/>
            <person name="Drees K.P."/>
            <person name="Foster J.T."/>
            <person name="Lindner D.L."/>
        </authorList>
    </citation>
    <scope>NUCLEOTIDE SEQUENCE [LARGE SCALE GENOMIC DNA]</scope>
    <source>
        <strain evidence="4">UAMH 10579</strain>
    </source>
</reference>
<dbReference type="InterPro" id="IPR036361">
    <property type="entry name" value="SAP_dom_sf"/>
</dbReference>
<feature type="region of interest" description="Disordered" evidence="1">
    <location>
        <begin position="566"/>
        <end position="697"/>
    </location>
</feature>
<dbReference type="STRING" id="342668.A0A1B8G9U6"/>
<dbReference type="CDD" id="cd12432">
    <property type="entry name" value="RRM_ACINU"/>
    <property type="match status" value="1"/>
</dbReference>
<dbReference type="InterPro" id="IPR034257">
    <property type="entry name" value="Acinus_RRM"/>
</dbReference>
<dbReference type="GO" id="GO:0003676">
    <property type="term" value="F:nucleic acid binding"/>
    <property type="evidence" value="ECO:0007669"/>
    <property type="project" value="InterPro"/>
</dbReference>
<dbReference type="Pfam" id="PF02037">
    <property type="entry name" value="SAP"/>
    <property type="match status" value="1"/>
</dbReference>
<dbReference type="PROSITE" id="PS50800">
    <property type="entry name" value="SAP"/>
    <property type="match status" value="1"/>
</dbReference>
<feature type="compositionally biased region" description="Basic and acidic residues" evidence="1">
    <location>
        <begin position="474"/>
        <end position="488"/>
    </location>
</feature>
<name>A0A1B8G9U6_9PEZI</name>
<feature type="compositionally biased region" description="Basic and acidic residues" evidence="1">
    <location>
        <begin position="263"/>
        <end position="283"/>
    </location>
</feature>
<evidence type="ECO:0000259" key="2">
    <source>
        <dbReference type="PROSITE" id="PS50800"/>
    </source>
</evidence>
<feature type="region of interest" description="Disordered" evidence="1">
    <location>
        <begin position="32"/>
        <end position="197"/>
    </location>
</feature>
<organism evidence="3 4">
    <name type="scientific">Pseudogymnoascus verrucosus</name>
    <dbReference type="NCBI Taxonomy" id="342668"/>
    <lineage>
        <taxon>Eukaryota</taxon>
        <taxon>Fungi</taxon>
        <taxon>Dikarya</taxon>
        <taxon>Ascomycota</taxon>
        <taxon>Pezizomycotina</taxon>
        <taxon>Leotiomycetes</taxon>
        <taxon>Thelebolales</taxon>
        <taxon>Thelebolaceae</taxon>
        <taxon>Pseudogymnoascus</taxon>
    </lineage>
</organism>
<dbReference type="SUPFAM" id="SSF68906">
    <property type="entry name" value="SAP domain"/>
    <property type="match status" value="1"/>
</dbReference>
<feature type="compositionally biased region" description="Low complexity" evidence="1">
    <location>
        <begin position="213"/>
        <end position="222"/>
    </location>
</feature>
<dbReference type="AlphaFoldDB" id="A0A1B8G9U6"/>
<dbReference type="InterPro" id="IPR003034">
    <property type="entry name" value="SAP_dom"/>
</dbReference>
<dbReference type="SMART" id="SM00513">
    <property type="entry name" value="SAP"/>
    <property type="match status" value="1"/>
</dbReference>
<keyword evidence="4" id="KW-1185">Reference proteome</keyword>
<evidence type="ECO:0000256" key="1">
    <source>
        <dbReference type="SAM" id="MobiDB-lite"/>
    </source>
</evidence>
<gene>
    <name evidence="3" type="ORF">VE01_09618</name>
</gene>
<dbReference type="SUPFAM" id="SSF54928">
    <property type="entry name" value="RNA-binding domain, RBD"/>
    <property type="match status" value="1"/>
</dbReference>
<dbReference type="PANTHER" id="PTHR47031">
    <property type="entry name" value="SAP DNA-BINDING DOMAIN-CONTAINING PROTEIN"/>
    <property type="match status" value="1"/>
</dbReference>
<feature type="compositionally biased region" description="Basic and acidic residues" evidence="1">
    <location>
        <begin position="96"/>
        <end position="107"/>
    </location>
</feature>
<feature type="region of interest" description="Disordered" evidence="1">
    <location>
        <begin position="424"/>
        <end position="499"/>
    </location>
</feature>
<evidence type="ECO:0000313" key="3">
    <source>
        <dbReference type="EMBL" id="OBT92616.1"/>
    </source>
</evidence>
<dbReference type="RefSeq" id="XP_018126349.1">
    <property type="nucleotide sequence ID" value="XM_018279031.2"/>
</dbReference>
<dbReference type="Gene3D" id="1.10.720.30">
    <property type="entry name" value="SAP domain"/>
    <property type="match status" value="1"/>
</dbReference>
<feature type="compositionally biased region" description="Low complexity" evidence="1">
    <location>
        <begin position="432"/>
        <end position="445"/>
    </location>
</feature>
<feature type="compositionally biased region" description="Basic and acidic residues" evidence="1">
    <location>
        <begin position="650"/>
        <end position="669"/>
    </location>
</feature>
<evidence type="ECO:0000313" key="4">
    <source>
        <dbReference type="Proteomes" id="UP000091956"/>
    </source>
</evidence>
<feature type="domain" description="SAP" evidence="2">
    <location>
        <begin position="4"/>
        <end position="38"/>
    </location>
</feature>
<feature type="compositionally biased region" description="Basic and acidic residues" evidence="1">
    <location>
        <begin position="69"/>
        <end position="79"/>
    </location>
</feature>
<feature type="compositionally biased region" description="Basic and acidic residues" evidence="1">
    <location>
        <begin position="228"/>
        <end position="246"/>
    </location>
</feature>
<dbReference type="OrthoDB" id="5348404at2759"/>
<protein>
    <recommendedName>
        <fullName evidence="2">SAP domain-containing protein</fullName>
    </recommendedName>
</protein>
<feature type="compositionally biased region" description="Polar residues" evidence="1">
    <location>
        <begin position="57"/>
        <end position="66"/>
    </location>
</feature>